<organism evidence="2 3">
    <name type="scientific">Hericium alpestre</name>
    <dbReference type="NCBI Taxonomy" id="135208"/>
    <lineage>
        <taxon>Eukaryota</taxon>
        <taxon>Fungi</taxon>
        <taxon>Dikarya</taxon>
        <taxon>Basidiomycota</taxon>
        <taxon>Agaricomycotina</taxon>
        <taxon>Agaricomycetes</taxon>
        <taxon>Russulales</taxon>
        <taxon>Hericiaceae</taxon>
        <taxon>Hericium</taxon>
    </lineage>
</organism>
<dbReference type="Proteomes" id="UP000298061">
    <property type="component" value="Unassembled WGS sequence"/>
</dbReference>
<evidence type="ECO:0000313" key="3">
    <source>
        <dbReference type="Proteomes" id="UP000298061"/>
    </source>
</evidence>
<comment type="caution">
    <text evidence="2">The sequence shown here is derived from an EMBL/GenBank/DDBJ whole genome shotgun (WGS) entry which is preliminary data.</text>
</comment>
<protein>
    <submittedName>
        <fullName evidence="2">Uncharacterized protein</fullName>
    </submittedName>
</protein>
<reference evidence="2 3" key="1">
    <citation type="submission" date="2019-02" db="EMBL/GenBank/DDBJ databases">
        <title>Genome sequencing of the rare red list fungi Hericium alpestre (H. flagellum).</title>
        <authorList>
            <person name="Buettner E."/>
            <person name="Kellner H."/>
        </authorList>
    </citation>
    <scope>NUCLEOTIDE SEQUENCE [LARGE SCALE GENOMIC DNA]</scope>
    <source>
        <strain evidence="2 3">DSM 108284</strain>
    </source>
</reference>
<accession>A0A4Y9ZM55</accession>
<gene>
    <name evidence="2" type="ORF">EWM64_g9414</name>
</gene>
<dbReference type="Gene3D" id="3.30.900.20">
    <property type="match status" value="1"/>
</dbReference>
<feature type="compositionally biased region" description="Basic and acidic residues" evidence="1">
    <location>
        <begin position="41"/>
        <end position="57"/>
    </location>
</feature>
<dbReference type="InterPro" id="IPR053729">
    <property type="entry name" value="MAD2L1BP_domain_sf"/>
</dbReference>
<dbReference type="AlphaFoldDB" id="A0A4Y9ZM55"/>
<feature type="compositionally biased region" description="Low complexity" evidence="1">
    <location>
        <begin position="232"/>
        <end position="241"/>
    </location>
</feature>
<sequence>MPTLAPVFDPPSSSLASSSSTASSFASRNSMSPVSSVPTSPERESRKENGKPGETERVLTIPAVKLDSPTISDEMAAHLSISLIGHVLFLKSQVPFPVMQLARMSGGKSSNSRAAKKRAEFMNAFDELSSHLNTTFSALATALARSRTGTDADDEVQTATAYLGVVLGPTVGTAKARVLMALEGLEVKEWGTRDDDEPETSVESEEEGEEEESDSDAASGSGDEQPPPSPPVSVTFSRPPSLRGPSPAPTPSSSSSPQNALRGTSSSPSQPHLVAPQRTHAEQQQEFRLAERMLSRTLANACADGPGMAVELAPTQTHVLLRAPRRFAH</sequence>
<dbReference type="EMBL" id="SFCI01001992">
    <property type="protein sequence ID" value="TFY74598.1"/>
    <property type="molecule type" value="Genomic_DNA"/>
</dbReference>
<name>A0A4Y9ZM55_9AGAM</name>
<keyword evidence="3" id="KW-1185">Reference proteome</keyword>
<feature type="compositionally biased region" description="Polar residues" evidence="1">
    <location>
        <begin position="258"/>
        <end position="270"/>
    </location>
</feature>
<evidence type="ECO:0000256" key="1">
    <source>
        <dbReference type="SAM" id="MobiDB-lite"/>
    </source>
</evidence>
<feature type="compositionally biased region" description="Acidic residues" evidence="1">
    <location>
        <begin position="194"/>
        <end position="215"/>
    </location>
</feature>
<dbReference type="STRING" id="135208.A0A4Y9ZM55"/>
<feature type="region of interest" description="Disordered" evidence="1">
    <location>
        <begin position="1"/>
        <end position="57"/>
    </location>
</feature>
<feature type="region of interest" description="Disordered" evidence="1">
    <location>
        <begin position="189"/>
        <end position="285"/>
    </location>
</feature>
<feature type="compositionally biased region" description="Low complexity" evidence="1">
    <location>
        <begin position="12"/>
        <end position="40"/>
    </location>
</feature>
<dbReference type="OrthoDB" id="2387165at2759"/>
<feature type="non-terminal residue" evidence="2">
    <location>
        <position position="329"/>
    </location>
</feature>
<proteinExistence type="predicted"/>
<evidence type="ECO:0000313" key="2">
    <source>
        <dbReference type="EMBL" id="TFY74598.1"/>
    </source>
</evidence>